<keyword evidence="1" id="KW-0812">Transmembrane</keyword>
<proteinExistence type="predicted"/>
<feature type="transmembrane region" description="Helical" evidence="1">
    <location>
        <begin position="155"/>
        <end position="174"/>
    </location>
</feature>
<feature type="transmembrane region" description="Helical" evidence="1">
    <location>
        <begin position="215"/>
        <end position="235"/>
    </location>
</feature>
<dbReference type="Pfam" id="PF19814">
    <property type="entry name" value="DUF6297"/>
    <property type="match status" value="1"/>
</dbReference>
<keyword evidence="1" id="KW-0472">Membrane</keyword>
<name>A0ABR8MEL7_9ACTN</name>
<protein>
    <recommendedName>
        <fullName evidence="4">ABC transporter permease</fullName>
    </recommendedName>
</protein>
<keyword evidence="1" id="KW-1133">Transmembrane helix</keyword>
<feature type="transmembrane region" description="Helical" evidence="1">
    <location>
        <begin position="404"/>
        <end position="424"/>
    </location>
</feature>
<comment type="caution">
    <text evidence="2">The sequence shown here is derived from an EMBL/GenBank/DDBJ whole genome shotgun (WGS) entry which is preliminary data.</text>
</comment>
<keyword evidence="3" id="KW-1185">Reference proteome</keyword>
<feature type="transmembrane region" description="Helical" evidence="1">
    <location>
        <begin position="373"/>
        <end position="392"/>
    </location>
</feature>
<feature type="transmembrane region" description="Helical" evidence="1">
    <location>
        <begin position="458"/>
        <end position="487"/>
    </location>
</feature>
<dbReference type="EMBL" id="JACXYY010000001">
    <property type="protein sequence ID" value="MBD3913177.1"/>
    <property type="molecule type" value="Genomic_DNA"/>
</dbReference>
<evidence type="ECO:0000313" key="3">
    <source>
        <dbReference type="Proteomes" id="UP000649289"/>
    </source>
</evidence>
<dbReference type="RefSeq" id="WP_191197536.1">
    <property type="nucleotide sequence ID" value="NZ_BAAAPA010000002.1"/>
</dbReference>
<organism evidence="2 3">
    <name type="scientific">Nocardioides hwasunensis</name>
    <dbReference type="NCBI Taxonomy" id="397258"/>
    <lineage>
        <taxon>Bacteria</taxon>
        <taxon>Bacillati</taxon>
        <taxon>Actinomycetota</taxon>
        <taxon>Actinomycetes</taxon>
        <taxon>Propionibacteriales</taxon>
        <taxon>Nocardioidaceae</taxon>
        <taxon>Nocardioides</taxon>
    </lineage>
</organism>
<gene>
    <name evidence="2" type="ORF">IEZ25_01000</name>
</gene>
<accession>A0ABR8MEL7</accession>
<sequence length="492" mass="51133">MSTDLDTAVPSAREVRQEIRDWRRGRAELKWGEAISDAYVALFCVVMVGAMAGNVVLNLRQLADETCAGTCSEVRSAAPWLVALAVSLLALGLARLLGPVFSPPAANGWLLSTPVDRGALLRPGWLRTVALTLTGAVLALVAPAILGGFSWGEGLAFLVGASAAALACVAIAALSQVHESPVARWLTWLVTLALWVALGLAATRELSAVPSVPPALALVLTALVVLVAAALVVRARISVGRVSRRVLAYTEHLSPSLSGALSSVDLGLMYDVLLARRWGRFAHVRTRTGGPLGWAALVHRDFLRALRSPQPYVLLAGLVLVPYAASEADAGRAVVLATTLAGLLGGPALCSGLRVVVRTQSLARMLPFRRQTLLLAHLVVPGAALMVFALATTPTLVDEMPDGGAINLAIACGLSSIAATVRWVTGKPPNYAAPMVSTPGGGVPTAVFGSVVRGFDVWAISALPLMFGQTGMLVSSLISIGVIAYLVSDNAG</sequence>
<evidence type="ECO:0000256" key="1">
    <source>
        <dbReference type="SAM" id="Phobius"/>
    </source>
</evidence>
<feature type="transmembrane region" description="Helical" evidence="1">
    <location>
        <begin position="431"/>
        <end position="452"/>
    </location>
</feature>
<feature type="transmembrane region" description="Helical" evidence="1">
    <location>
        <begin position="38"/>
        <end position="57"/>
    </location>
</feature>
<dbReference type="Proteomes" id="UP000649289">
    <property type="component" value="Unassembled WGS sequence"/>
</dbReference>
<feature type="transmembrane region" description="Helical" evidence="1">
    <location>
        <begin position="186"/>
        <end position="203"/>
    </location>
</feature>
<dbReference type="InterPro" id="IPR046264">
    <property type="entry name" value="DUF6297"/>
</dbReference>
<evidence type="ECO:0008006" key="4">
    <source>
        <dbReference type="Google" id="ProtNLM"/>
    </source>
</evidence>
<reference evidence="2 3" key="1">
    <citation type="submission" date="2020-09" db="EMBL/GenBank/DDBJ databases">
        <title>novel species in genus Nocardioides.</title>
        <authorList>
            <person name="Zhang G."/>
        </authorList>
    </citation>
    <scope>NUCLEOTIDE SEQUENCE [LARGE SCALE GENOMIC DNA]</scope>
    <source>
        <strain evidence="2 3">19197</strain>
    </source>
</reference>
<evidence type="ECO:0000313" key="2">
    <source>
        <dbReference type="EMBL" id="MBD3913177.1"/>
    </source>
</evidence>
<feature type="transmembrane region" description="Helical" evidence="1">
    <location>
        <begin position="129"/>
        <end position="149"/>
    </location>
</feature>